<name>A0A1V0GYB3_9RHOB</name>
<dbReference type="InterPro" id="IPR002641">
    <property type="entry name" value="PNPLA_dom"/>
</dbReference>
<protein>
    <recommendedName>
        <fullName evidence="3">PNPLA domain-containing protein</fullName>
    </recommendedName>
</protein>
<keyword evidence="4" id="KW-0614">Plasmid</keyword>
<evidence type="ECO:0000313" key="5">
    <source>
        <dbReference type="Proteomes" id="UP000191257"/>
    </source>
</evidence>
<dbReference type="Proteomes" id="UP000191257">
    <property type="component" value="Plasmid unnamed4"/>
</dbReference>
<keyword evidence="1 2" id="KW-0443">Lipid metabolism</keyword>
<feature type="short sequence motif" description="GXSXG" evidence="2">
    <location>
        <begin position="47"/>
        <end position="51"/>
    </location>
</feature>
<dbReference type="GO" id="GO:0016042">
    <property type="term" value="P:lipid catabolic process"/>
    <property type="evidence" value="ECO:0007669"/>
    <property type="project" value="UniProtKB-UniRule"/>
</dbReference>
<accession>A0A1V0GYB3</accession>
<dbReference type="KEGG" id="pye:A6J80_21370"/>
<feature type="domain" description="PNPLA" evidence="3">
    <location>
        <begin position="7"/>
        <end position="204"/>
    </location>
</feature>
<feature type="short sequence motif" description="DGA/G" evidence="2">
    <location>
        <begin position="191"/>
        <end position="193"/>
    </location>
</feature>
<evidence type="ECO:0000256" key="2">
    <source>
        <dbReference type="PROSITE-ProRule" id="PRU01161"/>
    </source>
</evidence>
<keyword evidence="2" id="KW-0378">Hydrolase</keyword>
<comment type="caution">
    <text evidence="2">Lacks conserved residue(s) required for the propagation of feature annotation.</text>
</comment>
<sequence length="559" mass="62279">MVQDVNFSFQGGGAYLSKMIAIADGLSHADGNNPSRHKIINLRGVAGTSAGSICAALLASNCDFTALRETLKRELEGEAKKLSGRYYGDISLVAKNVAFMRAYLGKDILDRGKLRSFIQFLLKNCPRTYQTISEYHTTDTGPTLFIARSQLHHPYLEITKEGSLIETLVDSCTIPFAFKGYSEASNNPFIDGGLCENLPVACFDPEKDVPLFSASVISEKPKDLTKMGILGYLGNLFSVATGYSVHRSREIIGDAFSITEPASFEFHEVQKSVEWFLDDRQYSDLKWKTVNRLAGFAELYRISEAGPKFLAGRNTLYKRNRDMKALTSKLDMTGAWNIENSAMIVTAHSAHHLNSTSDNTSVYRSDLIQFVSRVQALRDAPPAYKGHIKVRGNRVHPTAWKIRNITKDRGINFNAIHFQDIDASDARFDPCYLLLDNPQEDISAGDTIQVSASMTSTPGEDMSGLLDGRDFINFTNHHNDPTVTSVVLKYPRQLGRMMIQQRKIGGIHFRELTPDELQQYSWINDVEFSIIGAISSNKDGSPYEVGNLQSLSLDFVCQM</sequence>
<dbReference type="GO" id="GO:0016787">
    <property type="term" value="F:hydrolase activity"/>
    <property type="evidence" value="ECO:0007669"/>
    <property type="project" value="UniProtKB-UniRule"/>
</dbReference>
<keyword evidence="2" id="KW-0442">Lipid degradation</keyword>
<dbReference type="SUPFAM" id="SSF52151">
    <property type="entry name" value="FabD/lysophospholipase-like"/>
    <property type="match status" value="1"/>
</dbReference>
<proteinExistence type="predicted"/>
<dbReference type="AlphaFoldDB" id="A0A1V0GYB3"/>
<evidence type="ECO:0000313" key="4">
    <source>
        <dbReference type="EMBL" id="ARC38855.1"/>
    </source>
</evidence>
<dbReference type="Pfam" id="PF01734">
    <property type="entry name" value="Patatin"/>
    <property type="match status" value="1"/>
</dbReference>
<feature type="active site" description="Proton acceptor" evidence="2">
    <location>
        <position position="191"/>
    </location>
</feature>
<dbReference type="InterPro" id="IPR016035">
    <property type="entry name" value="Acyl_Trfase/lysoPLipase"/>
</dbReference>
<evidence type="ECO:0000259" key="3">
    <source>
        <dbReference type="PROSITE" id="PS51635"/>
    </source>
</evidence>
<dbReference type="Gene3D" id="3.40.1090.10">
    <property type="entry name" value="Cytosolic phospholipase A2 catalytic domain"/>
    <property type="match status" value="2"/>
</dbReference>
<reference evidence="4" key="1">
    <citation type="submission" date="2017-12" db="EMBL/GenBank/DDBJ databases">
        <title>FDA dAtabase for Regulatory Grade micrObial Sequences (FDA-ARGOS): Supporting development and validation of Infectious Disease Dx tests.</title>
        <authorList>
            <person name="Campos J."/>
            <person name="Goldberg B."/>
            <person name="Tallon L."/>
            <person name="Sadzewicz L."/>
            <person name="Sengamalay N."/>
            <person name="Ott S."/>
            <person name="Godinez A."/>
            <person name="Nagaraj S."/>
            <person name="Vyas G."/>
            <person name="Aluvathingal J."/>
            <person name="Nadendla S."/>
            <person name="Geyer C."/>
            <person name="Nandy P."/>
            <person name="Hobson J."/>
            <person name="Sichtig H."/>
        </authorList>
    </citation>
    <scope>NUCLEOTIDE SEQUENCE</scope>
    <source>
        <strain evidence="4">FDAARGOS_252</strain>
        <plasmid evidence="4">unnamed4</plasmid>
    </source>
</reference>
<dbReference type="EMBL" id="CP020444">
    <property type="protein sequence ID" value="ARC38855.1"/>
    <property type="molecule type" value="Genomic_DNA"/>
</dbReference>
<feature type="active site" description="Nucleophile" evidence="2">
    <location>
        <position position="49"/>
    </location>
</feature>
<geneLocation type="plasmid" evidence="4 5">
    <name>unnamed4</name>
</geneLocation>
<dbReference type="PROSITE" id="PS51635">
    <property type="entry name" value="PNPLA"/>
    <property type="match status" value="1"/>
</dbReference>
<evidence type="ECO:0000256" key="1">
    <source>
        <dbReference type="ARBA" id="ARBA00023098"/>
    </source>
</evidence>
<dbReference type="RefSeq" id="WP_080623129.1">
    <property type="nucleotide sequence ID" value="NZ_CAWMZI010000005.1"/>
</dbReference>
<organism evidence="4 5">
    <name type="scientific">Paracoccus yeei</name>
    <dbReference type="NCBI Taxonomy" id="147645"/>
    <lineage>
        <taxon>Bacteria</taxon>
        <taxon>Pseudomonadati</taxon>
        <taxon>Pseudomonadota</taxon>
        <taxon>Alphaproteobacteria</taxon>
        <taxon>Rhodobacterales</taxon>
        <taxon>Paracoccaceae</taxon>
        <taxon>Paracoccus</taxon>
    </lineage>
</organism>
<gene>
    <name evidence="4" type="ORF">A6J80_21370</name>
</gene>
<keyword evidence="5" id="KW-1185">Reference proteome</keyword>